<dbReference type="AlphaFoldDB" id="A0A1V0UWN4"/>
<evidence type="ECO:0000313" key="3">
    <source>
        <dbReference type="Proteomes" id="UP000192727"/>
    </source>
</evidence>
<name>A0A1V0UWN4_9BACL</name>
<keyword evidence="1" id="KW-0175">Coiled coil</keyword>
<evidence type="ECO:0000256" key="1">
    <source>
        <dbReference type="SAM" id="Coils"/>
    </source>
</evidence>
<organism evidence="2 3">
    <name type="scientific">Paenibacillus larvae subsp. pulvifaciens</name>
    <dbReference type="NCBI Taxonomy" id="1477"/>
    <lineage>
        <taxon>Bacteria</taxon>
        <taxon>Bacillati</taxon>
        <taxon>Bacillota</taxon>
        <taxon>Bacilli</taxon>
        <taxon>Bacillales</taxon>
        <taxon>Paenibacillaceae</taxon>
        <taxon>Paenibacillus</taxon>
    </lineage>
</organism>
<dbReference type="EMBL" id="CP020557">
    <property type="protein sequence ID" value="ARF69511.1"/>
    <property type="molecule type" value="Genomic_DNA"/>
</dbReference>
<dbReference type="Proteomes" id="UP000192727">
    <property type="component" value="Chromosome"/>
</dbReference>
<gene>
    <name evidence="2" type="ORF">B7C51_19335</name>
</gene>
<proteinExistence type="predicted"/>
<reference evidence="2 3" key="1">
    <citation type="submission" date="2017-03" db="EMBL/GenBank/DDBJ databases">
        <title>Paenibacillus larvae genome sequencing.</title>
        <authorList>
            <person name="Dingman D.W."/>
        </authorList>
    </citation>
    <scope>NUCLEOTIDE SEQUENCE [LARGE SCALE GENOMIC DNA]</scope>
    <source>
        <strain evidence="2 3">SAG 10367</strain>
    </source>
</reference>
<accession>A0A1V0UWN4</accession>
<evidence type="ECO:0000313" key="2">
    <source>
        <dbReference type="EMBL" id="ARF69511.1"/>
    </source>
</evidence>
<protein>
    <submittedName>
        <fullName evidence="2">Uncharacterized protein</fullName>
    </submittedName>
</protein>
<sequence>MSKGSNMPIPTSKCRCNNCGKPFYELVNHKLKQCPWCNHIFSDPNSFPNMEGISDKYNLVINPQNGVPSIMVLGGTGMNHKSAITTLEKRLRRKYHAEKARADAAEGELKRLKEKLEKLVHEYIGPDDNK</sequence>
<feature type="coiled-coil region" evidence="1">
    <location>
        <begin position="88"/>
        <end position="122"/>
    </location>
</feature>